<dbReference type="GO" id="GO:0019350">
    <property type="term" value="P:teichoic acid biosynthetic process"/>
    <property type="evidence" value="ECO:0007669"/>
    <property type="project" value="UniProtKB-UniRule"/>
</dbReference>
<reference evidence="6 7" key="1">
    <citation type="submission" date="2021-10" db="EMBL/GenBank/DDBJ databases">
        <title>Anaerobic single-cell dispensing facilitates the cultivation of human gut bacteria.</title>
        <authorList>
            <person name="Afrizal A."/>
        </authorList>
    </citation>
    <scope>NUCLEOTIDE SEQUENCE [LARGE SCALE GENOMIC DNA]</scope>
    <source>
        <strain evidence="6 7">CLA-AA-H270</strain>
    </source>
</reference>
<dbReference type="EC" id="2.4.1.187" evidence="5"/>
<comment type="function">
    <text evidence="5">Catalyzes the conversion of GlcNAc-PP-undecaprenol into ManNAc-GlcNAc-PP-undecaprenol, the first committed lipid intermediate in the de novo synthesis of teichoic acid.</text>
</comment>
<evidence type="ECO:0000256" key="1">
    <source>
        <dbReference type="ARBA" id="ARBA00022676"/>
    </source>
</evidence>
<dbReference type="AlphaFoldDB" id="A0AAW4VUY2"/>
<keyword evidence="4 5" id="KW-0961">Cell wall biogenesis/degradation</keyword>
<keyword evidence="7" id="KW-1185">Reference proteome</keyword>
<dbReference type="HAMAP" id="MF_02070">
    <property type="entry name" value="TagA_TarA"/>
    <property type="match status" value="1"/>
</dbReference>
<comment type="pathway">
    <text evidence="5">Cell wall biogenesis; teichoic acid biosynthesis.</text>
</comment>
<evidence type="ECO:0000256" key="2">
    <source>
        <dbReference type="ARBA" id="ARBA00022679"/>
    </source>
</evidence>
<keyword evidence="3 5" id="KW-0777">Teichoic acid biosynthesis</keyword>
<dbReference type="Pfam" id="PF03808">
    <property type="entry name" value="Glyco_tran_WecG"/>
    <property type="match status" value="1"/>
</dbReference>
<dbReference type="NCBIfam" id="TIGR00696">
    <property type="entry name" value="wecG_tagA_cpsF"/>
    <property type="match status" value="1"/>
</dbReference>
<dbReference type="InterPro" id="IPR004629">
    <property type="entry name" value="WecG_TagA_CpsF"/>
</dbReference>
<evidence type="ECO:0000313" key="6">
    <source>
        <dbReference type="EMBL" id="MCC2175774.1"/>
    </source>
</evidence>
<evidence type="ECO:0000256" key="4">
    <source>
        <dbReference type="ARBA" id="ARBA00023316"/>
    </source>
</evidence>
<evidence type="ECO:0000313" key="7">
    <source>
        <dbReference type="Proteomes" id="UP001298753"/>
    </source>
</evidence>
<keyword evidence="2 5" id="KW-0808">Transferase</keyword>
<dbReference type="Proteomes" id="UP001298753">
    <property type="component" value="Unassembled WGS sequence"/>
</dbReference>
<dbReference type="GO" id="GO:0047244">
    <property type="term" value="F:N-acetylglucosaminyldiphosphoundecaprenol N-acetyl-beta-D-mannosaminyltransferase activity"/>
    <property type="evidence" value="ECO:0007669"/>
    <property type="project" value="UniProtKB-UniRule"/>
</dbReference>
<name>A0AAW4VUY2_9FIRM</name>
<gene>
    <name evidence="6" type="ORF">LKD22_01295</name>
</gene>
<dbReference type="EMBL" id="JAJEPX010000001">
    <property type="protein sequence ID" value="MCC2175774.1"/>
    <property type="molecule type" value="Genomic_DNA"/>
</dbReference>
<accession>A0AAW4VUY2</accession>
<dbReference type="CDD" id="cd06533">
    <property type="entry name" value="Glyco_transf_WecG_TagA"/>
    <property type="match status" value="1"/>
</dbReference>
<dbReference type="RefSeq" id="WP_227600003.1">
    <property type="nucleotide sequence ID" value="NZ_DBFBDK010000020.1"/>
</dbReference>
<dbReference type="PANTHER" id="PTHR34136:SF1">
    <property type="entry name" value="UDP-N-ACETYL-D-MANNOSAMINURONIC ACID TRANSFERASE"/>
    <property type="match status" value="1"/>
</dbReference>
<comment type="similarity">
    <text evidence="5">Belongs to the glycosyltransferase 26 family. TagA/TarA subfamily.</text>
</comment>
<keyword evidence="1 5" id="KW-0328">Glycosyltransferase</keyword>
<protein>
    <recommendedName>
        <fullName evidence="5">N-acetylglucosaminyldiphosphoundecaprenol N-acetyl-beta-D-mannosaminyltransferase</fullName>
        <ecNumber evidence="5">2.4.1.187</ecNumber>
    </recommendedName>
    <alternativeName>
        <fullName evidence="5">N-acetylmannosaminyltransferase</fullName>
    </alternativeName>
    <alternativeName>
        <fullName evidence="5">UDP-N-acetylmannosamine transferase</fullName>
    </alternativeName>
    <alternativeName>
        <fullName evidence="5">UDP-N-acetylmannosamine:N-acetylglucosaminyl pyrophosphorylundecaprenol N-acetylmannosaminyltransferase</fullName>
    </alternativeName>
</protein>
<sequence>MNTASILGVQFHAVTKQQAVELAMSKIRSRQKGYVVTPNPEIVDLCRHDEKFMGVVNHATLVLPDGIGIIYAAKILGEKLHGKVAGVEFAESLVAAMAKENMRLYLLGAKPGVAEKAGANLCAKYPGLVLAGTHDGYFSDPQEVVDSINAAGGADVVFVCLGAPKQEKFIADNMDDIHSTLFCGLGGSLDVFAGVAKRAPDIFIKLGLEWFYRLLKQPSRIGRMMKLPKFLLIVIKERLFGRKGK</sequence>
<dbReference type="InterPro" id="IPR034714">
    <property type="entry name" value="TagA_TarA"/>
</dbReference>
<organism evidence="6 7">
    <name type="scientific">Agathobaculum butyriciproducens</name>
    <dbReference type="NCBI Taxonomy" id="1628085"/>
    <lineage>
        <taxon>Bacteria</taxon>
        <taxon>Bacillati</taxon>
        <taxon>Bacillota</taxon>
        <taxon>Clostridia</taxon>
        <taxon>Eubacteriales</taxon>
        <taxon>Butyricicoccaceae</taxon>
        <taxon>Agathobaculum</taxon>
    </lineage>
</organism>
<comment type="caution">
    <text evidence="6">The sequence shown here is derived from an EMBL/GenBank/DDBJ whole genome shotgun (WGS) entry which is preliminary data.</text>
</comment>
<dbReference type="PANTHER" id="PTHR34136">
    <property type="match status" value="1"/>
</dbReference>
<dbReference type="GeneID" id="98660220"/>
<proteinExistence type="inferred from homology"/>
<dbReference type="GO" id="GO:0071555">
    <property type="term" value="P:cell wall organization"/>
    <property type="evidence" value="ECO:0007669"/>
    <property type="project" value="UniProtKB-KW"/>
</dbReference>
<evidence type="ECO:0000256" key="5">
    <source>
        <dbReference type="HAMAP-Rule" id="MF_02070"/>
    </source>
</evidence>
<comment type="catalytic activity">
    <reaction evidence="5">
        <text>UDP-N-acetyl-alpha-D-mannosamine + N-acetyl-alpha-D-glucosaminyl-di-trans,octa-cis-undecaprenyl diphosphate = N-acetyl-beta-D-mannosaminyl-(1-&gt;4)-N-acetyl-alpha-D-glucosaminyl di-trans,octa-cis-undecaprenyl diphosphate + UDP + H(+)</text>
        <dbReference type="Rhea" id="RHEA:16053"/>
        <dbReference type="ChEBI" id="CHEBI:15378"/>
        <dbReference type="ChEBI" id="CHEBI:58223"/>
        <dbReference type="ChEBI" id="CHEBI:62959"/>
        <dbReference type="ChEBI" id="CHEBI:68623"/>
        <dbReference type="ChEBI" id="CHEBI:132210"/>
        <dbReference type="EC" id="2.4.1.187"/>
    </reaction>
</comment>
<evidence type="ECO:0000256" key="3">
    <source>
        <dbReference type="ARBA" id="ARBA00022944"/>
    </source>
</evidence>